<evidence type="ECO:0000256" key="3">
    <source>
        <dbReference type="ARBA" id="ARBA00022692"/>
    </source>
</evidence>
<organism evidence="7 8">
    <name type="scientific">Vibrio ostreicida</name>
    <dbReference type="NCBI Taxonomy" id="526588"/>
    <lineage>
        <taxon>Bacteria</taxon>
        <taxon>Pseudomonadati</taxon>
        <taxon>Pseudomonadota</taxon>
        <taxon>Gammaproteobacteria</taxon>
        <taxon>Vibrionales</taxon>
        <taxon>Vibrionaceae</taxon>
        <taxon>Vibrio</taxon>
    </lineage>
</organism>
<feature type="transmembrane region" description="Helical" evidence="6">
    <location>
        <begin position="116"/>
        <end position="137"/>
    </location>
</feature>
<evidence type="ECO:0000256" key="6">
    <source>
        <dbReference type="SAM" id="Phobius"/>
    </source>
</evidence>
<protein>
    <submittedName>
        <fullName evidence="7">LysE family translocator</fullName>
    </submittedName>
</protein>
<reference evidence="8" key="1">
    <citation type="journal article" date="2019" name="Int. J. Syst. Evol. Microbiol.">
        <title>The Global Catalogue of Microorganisms (GCM) 10K type strain sequencing project: providing services to taxonomists for standard genome sequencing and annotation.</title>
        <authorList>
            <consortium name="The Broad Institute Genomics Platform"/>
            <consortium name="The Broad Institute Genome Sequencing Center for Infectious Disease"/>
            <person name="Wu L."/>
            <person name="Ma J."/>
        </authorList>
    </citation>
    <scope>NUCLEOTIDE SEQUENCE [LARGE SCALE GENOMIC DNA]</scope>
    <source>
        <strain evidence="8">CECT 7398</strain>
    </source>
</reference>
<keyword evidence="3 6" id="KW-0812">Transmembrane</keyword>
<dbReference type="EMBL" id="JAUFQC010000027">
    <property type="protein sequence ID" value="MDN3612570.1"/>
    <property type="molecule type" value="Genomic_DNA"/>
</dbReference>
<dbReference type="PANTHER" id="PTHR30086">
    <property type="entry name" value="ARGININE EXPORTER PROTEIN ARGO"/>
    <property type="match status" value="1"/>
</dbReference>
<dbReference type="InterPro" id="IPR001123">
    <property type="entry name" value="LeuE-type"/>
</dbReference>
<evidence type="ECO:0000256" key="2">
    <source>
        <dbReference type="ARBA" id="ARBA00022475"/>
    </source>
</evidence>
<dbReference type="Proteomes" id="UP001238540">
    <property type="component" value="Unassembled WGS sequence"/>
</dbReference>
<feature type="transmembrane region" description="Helical" evidence="6">
    <location>
        <begin position="149"/>
        <end position="169"/>
    </location>
</feature>
<evidence type="ECO:0000313" key="7">
    <source>
        <dbReference type="EMBL" id="MDN3612570.1"/>
    </source>
</evidence>
<dbReference type="Pfam" id="PF01810">
    <property type="entry name" value="LysE"/>
    <property type="match status" value="1"/>
</dbReference>
<comment type="caution">
    <text evidence="7">The sequence shown here is derived from an EMBL/GenBank/DDBJ whole genome shotgun (WGS) entry which is preliminary data.</text>
</comment>
<evidence type="ECO:0000256" key="1">
    <source>
        <dbReference type="ARBA" id="ARBA00004651"/>
    </source>
</evidence>
<feature type="transmembrane region" description="Helical" evidence="6">
    <location>
        <begin position="6"/>
        <end position="28"/>
    </location>
</feature>
<name>A0ABT8BZI2_9VIBR</name>
<keyword evidence="5 6" id="KW-0472">Membrane</keyword>
<accession>A0ABT8BZI2</accession>
<evidence type="ECO:0000256" key="4">
    <source>
        <dbReference type="ARBA" id="ARBA00022989"/>
    </source>
</evidence>
<evidence type="ECO:0000313" key="8">
    <source>
        <dbReference type="Proteomes" id="UP001238540"/>
    </source>
</evidence>
<feature type="transmembrane region" description="Helical" evidence="6">
    <location>
        <begin position="40"/>
        <end position="65"/>
    </location>
</feature>
<comment type="subcellular location">
    <subcellularLocation>
        <location evidence="1">Cell membrane</location>
        <topology evidence="1">Multi-pass membrane protein</topology>
    </subcellularLocation>
</comment>
<proteinExistence type="predicted"/>
<keyword evidence="8" id="KW-1185">Reference proteome</keyword>
<dbReference type="RefSeq" id="WP_076589158.1">
    <property type="nucleotide sequence ID" value="NZ_JABEYA020000006.1"/>
</dbReference>
<keyword evidence="4 6" id="KW-1133">Transmembrane helix</keyword>
<dbReference type="PIRSF" id="PIRSF006324">
    <property type="entry name" value="LeuE"/>
    <property type="match status" value="1"/>
</dbReference>
<gene>
    <name evidence="7" type="ORF">QWZ16_23505</name>
</gene>
<dbReference type="PANTHER" id="PTHR30086:SF20">
    <property type="entry name" value="ARGININE EXPORTER PROTEIN ARGO-RELATED"/>
    <property type="match status" value="1"/>
</dbReference>
<keyword evidence="2" id="KW-1003">Cell membrane</keyword>
<evidence type="ECO:0000256" key="5">
    <source>
        <dbReference type="ARBA" id="ARBA00023136"/>
    </source>
</evidence>
<sequence>MSIEVWISFVLASLALVLSPGPTVFLVIGQSLSYGRKSVLPMILGVISGDVIALTFSLLGVGAILATSSLAFNVMKWLGAGYLIYLGVKAWLSPVVTKEIQFEPAGRSWKVYRDSLLVTALNPKGLIFFMAFFPLFINPESSNVWTQMWILSITFIFTSFCSVSFYAFFGGKIRGYISSEKGQKIFNKLSGSLLLSAGLATSTLRQ</sequence>